<dbReference type="AlphaFoldDB" id="A0A9P0BVS8"/>
<dbReference type="EMBL" id="LR824009">
    <property type="protein sequence ID" value="CAH0605887.1"/>
    <property type="molecule type" value="Genomic_DNA"/>
</dbReference>
<proteinExistence type="predicted"/>
<feature type="signal peptide" evidence="1">
    <location>
        <begin position="1"/>
        <end position="19"/>
    </location>
</feature>
<organism evidence="2 3">
    <name type="scientific">Chrysodeixis includens</name>
    <name type="common">Soybean looper</name>
    <name type="synonym">Pseudoplusia includens</name>
    <dbReference type="NCBI Taxonomy" id="689277"/>
    <lineage>
        <taxon>Eukaryota</taxon>
        <taxon>Metazoa</taxon>
        <taxon>Ecdysozoa</taxon>
        <taxon>Arthropoda</taxon>
        <taxon>Hexapoda</taxon>
        <taxon>Insecta</taxon>
        <taxon>Pterygota</taxon>
        <taxon>Neoptera</taxon>
        <taxon>Endopterygota</taxon>
        <taxon>Lepidoptera</taxon>
        <taxon>Glossata</taxon>
        <taxon>Ditrysia</taxon>
        <taxon>Noctuoidea</taxon>
        <taxon>Noctuidae</taxon>
        <taxon>Plusiinae</taxon>
        <taxon>Chrysodeixis</taxon>
    </lineage>
</organism>
<protein>
    <submittedName>
        <fullName evidence="2">Uncharacterized protein</fullName>
    </submittedName>
</protein>
<dbReference type="Proteomes" id="UP001154114">
    <property type="component" value="Chromosome 6"/>
</dbReference>
<evidence type="ECO:0000256" key="1">
    <source>
        <dbReference type="SAM" id="SignalP"/>
    </source>
</evidence>
<evidence type="ECO:0000313" key="3">
    <source>
        <dbReference type="Proteomes" id="UP001154114"/>
    </source>
</evidence>
<accession>A0A9P0BVS8</accession>
<gene>
    <name evidence="2" type="ORF">CINC_LOCUS11812</name>
</gene>
<reference evidence="2" key="1">
    <citation type="submission" date="2021-12" db="EMBL/GenBank/DDBJ databases">
        <authorList>
            <person name="King R."/>
        </authorList>
    </citation>
    <scope>NUCLEOTIDE SEQUENCE</scope>
</reference>
<dbReference type="OrthoDB" id="6350087at2759"/>
<keyword evidence="3" id="KW-1185">Reference proteome</keyword>
<evidence type="ECO:0000313" key="2">
    <source>
        <dbReference type="EMBL" id="CAH0605887.1"/>
    </source>
</evidence>
<sequence length="123" mass="13740">MAHKSTLIMSAMLFVQALSAPNTNKNVITSTLQTPANLSYSELLYILESRRGHVGEKSKRLSPCARAILGCCKDNRMNEACSESLHCGAFFFDDNPCDEKFVLDALKSAKVFYQQLQDQPRGY</sequence>
<feature type="chain" id="PRO_5040323462" evidence="1">
    <location>
        <begin position="20"/>
        <end position="123"/>
    </location>
</feature>
<name>A0A9P0BVS8_CHRIL</name>
<keyword evidence="1" id="KW-0732">Signal</keyword>